<accession>A0A8W8MMH7</accession>
<feature type="region of interest" description="Disordered" evidence="2">
    <location>
        <begin position="36"/>
        <end position="57"/>
    </location>
</feature>
<dbReference type="GO" id="GO:0008270">
    <property type="term" value="F:zinc ion binding"/>
    <property type="evidence" value="ECO:0007669"/>
    <property type="project" value="UniProtKB-KW"/>
</dbReference>
<dbReference type="InterPro" id="IPR013087">
    <property type="entry name" value="Znf_C2H2_type"/>
</dbReference>
<keyword evidence="1" id="KW-0863">Zinc-finger</keyword>
<proteinExistence type="predicted"/>
<evidence type="ECO:0000256" key="2">
    <source>
        <dbReference type="SAM" id="MobiDB-lite"/>
    </source>
</evidence>
<evidence type="ECO:0000259" key="3">
    <source>
        <dbReference type="PROSITE" id="PS50157"/>
    </source>
</evidence>
<reference evidence="4" key="1">
    <citation type="submission" date="2022-08" db="UniProtKB">
        <authorList>
            <consortium name="EnsemblMetazoa"/>
        </authorList>
    </citation>
    <scope>IDENTIFICATION</scope>
    <source>
        <strain evidence="4">05x7-T-G4-1.051#20</strain>
    </source>
</reference>
<keyword evidence="1" id="KW-0479">Metal-binding</keyword>
<dbReference type="Gene3D" id="3.30.160.60">
    <property type="entry name" value="Classic Zinc Finger"/>
    <property type="match status" value="1"/>
</dbReference>
<dbReference type="PROSITE" id="PS00028">
    <property type="entry name" value="ZINC_FINGER_C2H2_1"/>
    <property type="match status" value="1"/>
</dbReference>
<feature type="compositionally biased region" description="Acidic residues" evidence="2">
    <location>
        <begin position="41"/>
        <end position="57"/>
    </location>
</feature>
<dbReference type="PROSITE" id="PS50157">
    <property type="entry name" value="ZINC_FINGER_C2H2_2"/>
    <property type="match status" value="1"/>
</dbReference>
<sequence>MVRCTECPVTFANLRNLKRHQNQKHRDDVKMRKCPMGGCETQEENVDENQSSLEEDGEEPCVAEMEKSQPQEPHIIEPLETITLNLVTTQRTISGVTCKKGA</sequence>
<dbReference type="EnsemblMetazoa" id="G34085.1">
    <property type="protein sequence ID" value="G34085.1:cds"/>
    <property type="gene ID" value="G34085"/>
</dbReference>
<dbReference type="AlphaFoldDB" id="A0A8W8MMH7"/>
<keyword evidence="1" id="KW-0862">Zinc</keyword>
<evidence type="ECO:0000313" key="4">
    <source>
        <dbReference type="EnsemblMetazoa" id="G34085.1:cds"/>
    </source>
</evidence>
<evidence type="ECO:0000313" key="5">
    <source>
        <dbReference type="Proteomes" id="UP000005408"/>
    </source>
</evidence>
<name>A0A8W8MMH7_MAGGI</name>
<evidence type="ECO:0000256" key="1">
    <source>
        <dbReference type="PROSITE-ProRule" id="PRU00042"/>
    </source>
</evidence>
<feature type="domain" description="C2H2-type" evidence="3">
    <location>
        <begin position="2"/>
        <end position="30"/>
    </location>
</feature>
<protein>
    <recommendedName>
        <fullName evidence="3">C2H2-type domain-containing protein</fullName>
    </recommendedName>
</protein>
<keyword evidence="5" id="KW-1185">Reference proteome</keyword>
<organism evidence="4 5">
    <name type="scientific">Magallana gigas</name>
    <name type="common">Pacific oyster</name>
    <name type="synonym">Crassostrea gigas</name>
    <dbReference type="NCBI Taxonomy" id="29159"/>
    <lineage>
        <taxon>Eukaryota</taxon>
        <taxon>Metazoa</taxon>
        <taxon>Spiralia</taxon>
        <taxon>Lophotrochozoa</taxon>
        <taxon>Mollusca</taxon>
        <taxon>Bivalvia</taxon>
        <taxon>Autobranchia</taxon>
        <taxon>Pteriomorphia</taxon>
        <taxon>Ostreida</taxon>
        <taxon>Ostreoidea</taxon>
        <taxon>Ostreidae</taxon>
        <taxon>Magallana</taxon>
    </lineage>
</organism>
<dbReference type="Proteomes" id="UP000005408">
    <property type="component" value="Unassembled WGS sequence"/>
</dbReference>